<evidence type="ECO:0000313" key="5">
    <source>
        <dbReference type="Proteomes" id="UP000471152"/>
    </source>
</evidence>
<evidence type="ECO:0000313" key="4">
    <source>
        <dbReference type="Proteomes" id="UP000468828"/>
    </source>
</evidence>
<dbReference type="Proteomes" id="UP000471152">
    <property type="component" value="Unassembled WGS sequence"/>
</dbReference>
<dbReference type="AlphaFoldDB" id="A0A6P0EPZ7"/>
<evidence type="ECO:0000313" key="2">
    <source>
        <dbReference type="EMBL" id="NEK93157.1"/>
    </source>
</evidence>
<dbReference type="EMBL" id="JAAGWH010000010">
    <property type="protein sequence ID" value="NEK93157.1"/>
    <property type="molecule type" value="Genomic_DNA"/>
</dbReference>
<sequence length="60" mass="6067">MTSILRAMLVLLTASHRPGTGNDPAPMATDPTTLHEAARPLTPAGHRLGGVPGVTARAAA</sequence>
<feature type="region of interest" description="Disordered" evidence="1">
    <location>
        <begin position="39"/>
        <end position="60"/>
    </location>
</feature>
<protein>
    <submittedName>
        <fullName evidence="2">Uncharacterized protein</fullName>
    </submittedName>
</protein>
<dbReference type="Proteomes" id="UP000468828">
    <property type="component" value="Unassembled WGS sequence"/>
</dbReference>
<dbReference type="RefSeq" id="WP_163609613.1">
    <property type="nucleotide sequence ID" value="NZ_JAAGWB010000010.1"/>
</dbReference>
<reference evidence="3 5" key="2">
    <citation type="submission" date="2020-02" db="EMBL/GenBank/DDBJ databases">
        <title>The WGS of Modestobacter muralis DSM 100205.</title>
        <authorList>
            <person name="Jiang Z."/>
        </authorList>
    </citation>
    <scope>NUCLEOTIDE SEQUENCE [LARGE SCALE GENOMIC DNA]</scope>
    <source>
        <strain evidence="3 5">DSM 100205</strain>
    </source>
</reference>
<name>A0A6P0EPZ7_9ACTN</name>
<comment type="caution">
    <text evidence="2">The sequence shown here is derived from an EMBL/GenBank/DDBJ whole genome shotgun (WGS) entry which is preliminary data.</text>
</comment>
<dbReference type="EMBL" id="JAAGWB010000010">
    <property type="protein sequence ID" value="NEN49924.1"/>
    <property type="molecule type" value="Genomic_DNA"/>
</dbReference>
<evidence type="ECO:0000313" key="3">
    <source>
        <dbReference type="EMBL" id="NEN49924.1"/>
    </source>
</evidence>
<evidence type="ECO:0000256" key="1">
    <source>
        <dbReference type="SAM" id="MobiDB-lite"/>
    </source>
</evidence>
<gene>
    <name evidence="3" type="ORF">G3R41_03055</name>
    <name evidence="2" type="ORF">GCU67_03055</name>
</gene>
<keyword evidence="4" id="KW-1185">Reference proteome</keyword>
<proteinExistence type="predicted"/>
<organism evidence="2 4">
    <name type="scientific">Modestobacter muralis</name>
    <dbReference type="NCBI Taxonomy" id="1608614"/>
    <lineage>
        <taxon>Bacteria</taxon>
        <taxon>Bacillati</taxon>
        <taxon>Actinomycetota</taxon>
        <taxon>Actinomycetes</taxon>
        <taxon>Geodermatophilales</taxon>
        <taxon>Geodermatophilaceae</taxon>
        <taxon>Modestobacter</taxon>
    </lineage>
</organism>
<reference evidence="2 4" key="1">
    <citation type="submission" date="2020-01" db="EMBL/GenBank/DDBJ databases">
        <title>the WGS Modestobacter muralis CPCC 204518.</title>
        <authorList>
            <person name="Jiang Z."/>
        </authorList>
    </citation>
    <scope>NUCLEOTIDE SEQUENCE [LARGE SCALE GENOMIC DNA]</scope>
    <source>
        <strain evidence="2 4">DSM 100205</strain>
    </source>
</reference>
<accession>A0A6P0EPZ7</accession>